<dbReference type="NCBIfam" id="TIGR04057">
    <property type="entry name" value="SusC_RagA_signa"/>
    <property type="match status" value="1"/>
</dbReference>
<evidence type="ECO:0000259" key="11">
    <source>
        <dbReference type="Pfam" id="PF00593"/>
    </source>
</evidence>
<evidence type="ECO:0000256" key="3">
    <source>
        <dbReference type="ARBA" id="ARBA00022452"/>
    </source>
</evidence>
<keyword evidence="10" id="KW-0732">Signal</keyword>
<evidence type="ECO:0000256" key="5">
    <source>
        <dbReference type="ARBA" id="ARBA00023077"/>
    </source>
</evidence>
<comment type="similarity">
    <text evidence="8 9">Belongs to the TonB-dependent receptor family.</text>
</comment>
<dbReference type="Gene3D" id="2.60.40.1120">
    <property type="entry name" value="Carboxypeptidase-like, regulatory domain"/>
    <property type="match status" value="1"/>
</dbReference>
<evidence type="ECO:0000256" key="6">
    <source>
        <dbReference type="ARBA" id="ARBA00023136"/>
    </source>
</evidence>
<dbReference type="InterPro" id="IPR008969">
    <property type="entry name" value="CarboxyPept-like_regulatory"/>
</dbReference>
<keyword evidence="7 8" id="KW-0998">Cell outer membrane</keyword>
<dbReference type="InterPro" id="IPR000531">
    <property type="entry name" value="Beta-barrel_TonB"/>
</dbReference>
<dbReference type="PROSITE" id="PS52016">
    <property type="entry name" value="TONB_DEPENDENT_REC_3"/>
    <property type="match status" value="1"/>
</dbReference>
<evidence type="ECO:0000256" key="2">
    <source>
        <dbReference type="ARBA" id="ARBA00022448"/>
    </source>
</evidence>
<dbReference type="Proteomes" id="UP000239711">
    <property type="component" value="Unassembled WGS sequence"/>
</dbReference>
<dbReference type="Pfam" id="PF00593">
    <property type="entry name" value="TonB_dep_Rec_b-barrel"/>
    <property type="match status" value="1"/>
</dbReference>
<evidence type="ECO:0000256" key="9">
    <source>
        <dbReference type="RuleBase" id="RU003357"/>
    </source>
</evidence>
<keyword evidence="6 8" id="KW-0472">Membrane</keyword>
<dbReference type="GO" id="GO:0009279">
    <property type="term" value="C:cell outer membrane"/>
    <property type="evidence" value="ECO:0007669"/>
    <property type="project" value="UniProtKB-SubCell"/>
</dbReference>
<dbReference type="NCBIfam" id="TIGR04056">
    <property type="entry name" value="OMP_RagA_SusC"/>
    <property type="match status" value="1"/>
</dbReference>
<keyword evidence="5 9" id="KW-0798">TonB box</keyword>
<reference evidence="13 14" key="1">
    <citation type="submission" date="2018-02" db="EMBL/GenBank/DDBJ databases">
        <title>The draft genome of Sphingobacterium sp. 5JN-11.</title>
        <authorList>
            <person name="Liu L."/>
            <person name="Li L."/>
            <person name="Liang L."/>
            <person name="Zhang X."/>
            <person name="Wang T."/>
        </authorList>
    </citation>
    <scope>NUCLEOTIDE SEQUENCE [LARGE SCALE GENOMIC DNA]</scope>
    <source>
        <strain evidence="13 14">5JN-11</strain>
    </source>
</reference>
<dbReference type="EMBL" id="PVBQ01000009">
    <property type="protein sequence ID" value="PRD46948.1"/>
    <property type="molecule type" value="Genomic_DNA"/>
</dbReference>
<evidence type="ECO:0000256" key="4">
    <source>
        <dbReference type="ARBA" id="ARBA00022692"/>
    </source>
</evidence>
<dbReference type="OrthoDB" id="9768177at2"/>
<sequence length="1211" mass="134885">MKMNTNKAKLKRVVLLLWMGASLLSLWQPAIAQQRVALAEAIKNIEQRFNANLSYEHNLLQGKYTDADALKGTRLEEVLKKVLYPNQLVFLYVDEKSYTIVKRTEDSGHTRTTSIQITRTQNPNVIDRVSGSVRSASGRPISFASVWVQDTRKGAKTDENGVFLLYDIQPADIVVVSALGYADTKINVAGRKELVVTLEEEENLLEEVVISTGYQKISKERATGSAAVITAKEMEKVPTANLIARLDGAVPGLQISLLSGDRSFNYNNNQLSLYSSTRTVGTNDYSMSVRGVGSIATNTEKAPLVVIDGAISTMDLGTLNPNDIETITVLRDAAAASIYGVRAANGVIVVTTKKGNITGVPRINVSVNSTFSGRPDLDYLKMMNSGQMIDYLEELVDKDILTVNNIADGVYQNATYYGGAVAEAAIRLKRGDITQQEYNQLVDPLRGLDNRSDVEKYILQPMHSQQYNFSISNGTENSRYFYSASYANETPYTKGDNGKRLTLNMNNTWEIFNLATLSTSIKGNFLRHQENALGLGVYSTGSTTLLPFQMLADAHGNGLSYDRLTPGYVSGLGPAYKDWRYNYLQELDLADNQLQNNNYMANINLDVPLYKGLKASVMYANERTFGSNQMYQDEQSYYNRDLLNRFTPPDQNQNAIGITRGGVYTVMNTNVNNYTLRGQLNYDRLFQQLHEVTALAGSEIRQTQLSHGSSTLYGYNRETGFNTDVSYNQLIGYPTLMGWPAGLPGGPSYGDRRRRFLSYFGNAAYTYNGRYTVSGSVRYDDYNNFGLDRSFRATPLWSAGAKWNVMREGFMQGQSAWLNQLSLRATYGVNGNISHDLRPFTYIAMNSEHLNVTSLPSADIIALANPQLRWEKTYVTNIGLDVGLLSNRLTGTIDWYHKDGRDLLYNFPIAAAYGGTVNSGNLDRNTATMVGKGIDIGLTGVVVRQEDWHVDLTANLSYNTNKITDNRFDPEDIPSYNYSYTPIGIRYIQGHPSDQVFAFRHAGLDENGLTQVYNKAGEIVAANEQLSGVDDLLAVGRRTAPYFGGVRTNIRYKSWSVFALLTYQFGNVFTKPSVEAYMTPSRGLTIPKFDLSADIADRWREPGDEARTNIPALTNDIFGQYSLQRYTYSDINVLKGDYIRLREISLSYALPKSFSNGMGLERVNVSGSIRNLGLIWTANKEGYDPDFVSFVGQTTNLRPVPSYNFSVNVSF</sequence>
<evidence type="ECO:0000259" key="12">
    <source>
        <dbReference type="Pfam" id="PF07715"/>
    </source>
</evidence>
<accession>A0A2S9J2D7</accession>
<evidence type="ECO:0000256" key="10">
    <source>
        <dbReference type="SAM" id="SignalP"/>
    </source>
</evidence>
<keyword evidence="3 8" id="KW-1134">Transmembrane beta strand</keyword>
<dbReference type="SUPFAM" id="SSF49464">
    <property type="entry name" value="Carboxypeptidase regulatory domain-like"/>
    <property type="match status" value="1"/>
</dbReference>
<feature type="chain" id="PRO_5015565777" evidence="10">
    <location>
        <begin position="33"/>
        <end position="1211"/>
    </location>
</feature>
<evidence type="ECO:0000313" key="13">
    <source>
        <dbReference type="EMBL" id="PRD46948.1"/>
    </source>
</evidence>
<dbReference type="InterPro" id="IPR023996">
    <property type="entry name" value="TonB-dep_OMP_SusC/RagA"/>
</dbReference>
<dbReference type="InterPro" id="IPR037066">
    <property type="entry name" value="Plug_dom_sf"/>
</dbReference>
<dbReference type="Gene3D" id="2.170.130.10">
    <property type="entry name" value="TonB-dependent receptor, plug domain"/>
    <property type="match status" value="1"/>
</dbReference>
<feature type="domain" description="TonB-dependent receptor-like beta-barrel" evidence="11">
    <location>
        <begin position="557"/>
        <end position="1038"/>
    </location>
</feature>
<feature type="signal peptide" evidence="10">
    <location>
        <begin position="1"/>
        <end position="32"/>
    </location>
</feature>
<dbReference type="Pfam" id="PF13715">
    <property type="entry name" value="CarbopepD_reg_2"/>
    <property type="match status" value="1"/>
</dbReference>
<evidence type="ECO:0000256" key="8">
    <source>
        <dbReference type="PROSITE-ProRule" id="PRU01360"/>
    </source>
</evidence>
<dbReference type="SUPFAM" id="SSF56935">
    <property type="entry name" value="Porins"/>
    <property type="match status" value="1"/>
</dbReference>
<keyword evidence="14" id="KW-1185">Reference proteome</keyword>
<dbReference type="InterPro" id="IPR036942">
    <property type="entry name" value="Beta-barrel_TonB_sf"/>
</dbReference>
<dbReference type="AlphaFoldDB" id="A0A2S9J2D7"/>
<dbReference type="InterPro" id="IPR012910">
    <property type="entry name" value="Plug_dom"/>
</dbReference>
<dbReference type="InterPro" id="IPR023997">
    <property type="entry name" value="TonB-dep_OMP_SusC/RagA_CS"/>
</dbReference>
<feature type="domain" description="TonB-dependent receptor plug" evidence="12">
    <location>
        <begin position="219"/>
        <end position="347"/>
    </location>
</feature>
<comment type="subcellular location">
    <subcellularLocation>
        <location evidence="1 8">Cell outer membrane</location>
        <topology evidence="1 8">Multi-pass membrane protein</topology>
    </subcellularLocation>
</comment>
<evidence type="ECO:0000256" key="1">
    <source>
        <dbReference type="ARBA" id="ARBA00004571"/>
    </source>
</evidence>
<gene>
    <name evidence="13" type="ORF">C5745_12680</name>
</gene>
<dbReference type="Pfam" id="PF07715">
    <property type="entry name" value="Plug"/>
    <property type="match status" value="1"/>
</dbReference>
<name>A0A2S9J2D7_9SPHI</name>
<protein>
    <submittedName>
        <fullName evidence="13">SusC/RagA family TonB-linked outer membrane protein</fullName>
    </submittedName>
</protein>
<keyword evidence="4 8" id="KW-0812">Transmembrane</keyword>
<dbReference type="InterPro" id="IPR039426">
    <property type="entry name" value="TonB-dep_rcpt-like"/>
</dbReference>
<evidence type="ECO:0000256" key="7">
    <source>
        <dbReference type="ARBA" id="ARBA00023237"/>
    </source>
</evidence>
<proteinExistence type="inferred from homology"/>
<keyword evidence="2 8" id="KW-0813">Transport</keyword>
<organism evidence="13 14">
    <name type="scientific">Sphingobacterium haloxyli</name>
    <dbReference type="NCBI Taxonomy" id="2100533"/>
    <lineage>
        <taxon>Bacteria</taxon>
        <taxon>Pseudomonadati</taxon>
        <taxon>Bacteroidota</taxon>
        <taxon>Sphingobacteriia</taxon>
        <taxon>Sphingobacteriales</taxon>
        <taxon>Sphingobacteriaceae</taxon>
        <taxon>Sphingobacterium</taxon>
    </lineage>
</organism>
<comment type="caution">
    <text evidence="13">The sequence shown here is derived from an EMBL/GenBank/DDBJ whole genome shotgun (WGS) entry which is preliminary data.</text>
</comment>
<dbReference type="Gene3D" id="2.40.170.20">
    <property type="entry name" value="TonB-dependent receptor, beta-barrel domain"/>
    <property type="match status" value="1"/>
</dbReference>
<evidence type="ECO:0000313" key="14">
    <source>
        <dbReference type="Proteomes" id="UP000239711"/>
    </source>
</evidence>